<keyword evidence="2" id="KW-1185">Reference proteome</keyword>
<dbReference type="KEGG" id="hds:HSR122_0021"/>
<dbReference type="AlphaFoldDB" id="A0A897N8F5"/>
<proteinExistence type="predicted"/>
<dbReference type="EMBL" id="CP064788">
    <property type="protein sequence ID" value="QSG07443.1"/>
    <property type="molecule type" value="Genomic_DNA"/>
</dbReference>
<sequence>MSQQVCFPAFLPRVVPQRSEEVIERKGGATDVDGLILESAGLDVHESVRW</sequence>
<reference evidence="1 2" key="1">
    <citation type="submission" date="2020-11" db="EMBL/GenBank/DDBJ databases">
        <title>Carbohydrate-dependent, anaerobic sulfur respiration: A novel catabolism in halophilic archaea.</title>
        <authorList>
            <person name="Sorokin D.Y."/>
            <person name="Messina E."/>
            <person name="Smedile F."/>
            <person name="La Cono V."/>
            <person name="Hallsworth J.E."/>
            <person name="Yakimov M.M."/>
        </authorList>
    </citation>
    <scope>NUCLEOTIDE SEQUENCE [LARGE SCALE GENOMIC DNA]</scope>
    <source>
        <strain evidence="1 2">HSR12-2</strain>
    </source>
</reference>
<gene>
    <name evidence="1" type="ORF">HSR122_0021</name>
</gene>
<name>A0A897N8F5_9EURY</name>
<dbReference type="Proteomes" id="UP000662973">
    <property type="component" value="Chromosome"/>
</dbReference>
<organism evidence="1 2">
    <name type="scientific">Halapricum desulfuricans</name>
    <dbReference type="NCBI Taxonomy" id="2841257"/>
    <lineage>
        <taxon>Archaea</taxon>
        <taxon>Methanobacteriati</taxon>
        <taxon>Methanobacteriota</taxon>
        <taxon>Stenosarchaea group</taxon>
        <taxon>Halobacteria</taxon>
        <taxon>Halobacteriales</taxon>
        <taxon>Haloarculaceae</taxon>
        <taxon>Halapricum</taxon>
    </lineage>
</organism>
<evidence type="ECO:0000313" key="1">
    <source>
        <dbReference type="EMBL" id="QSG07443.1"/>
    </source>
</evidence>
<accession>A0A897N8F5</accession>
<protein>
    <submittedName>
        <fullName evidence="1">Uncharacterized protein</fullName>
    </submittedName>
</protein>
<evidence type="ECO:0000313" key="2">
    <source>
        <dbReference type="Proteomes" id="UP000662973"/>
    </source>
</evidence>